<feature type="domain" description="Acyl-CoA dehydrogenase C-terminal" evidence="3">
    <location>
        <begin position="249"/>
        <end position="377"/>
    </location>
</feature>
<sequence>MKQDLLETDLLEINKQLVEKAKSFVPRLRERGSETEELRRVPEDIIQDLKDEGLFKILRPTRYGGHQSNIRTYLDCLVEISRGCGSTGWVYSLCNIRELMIAESFSEETHEEIYGPGTDVVFAGVFEPREIKVRRVEGGYFIDEGRWMFCSGSVHATWGYFGMPLVDETGAVVDHGLITLPFKDIEIGDDWNTLGMRGTSSHGVIIRNTFIPDRRAVSLSEAKNGNFQSKHFRDQSLYNTALFPALNLSLSAPALGLARAALDIFMERLPNRRISYTFYDKQDEAPVTHLQLSEAALKIDSAAMHFYRVADELDAFAESGKYMDADTRIKVNGDMGIAVEYCKEALNILIGASGGSYIYNGNPLQRVFRDFWSMYVHGAILPSSQLETYGRSLCGLEPNKDFI</sequence>
<keyword evidence="1" id="KW-0560">Oxidoreductase</keyword>
<dbReference type="Gene3D" id="1.20.140.10">
    <property type="entry name" value="Butyryl-CoA Dehydrogenase, subunit A, domain 3"/>
    <property type="match status" value="1"/>
</dbReference>
<protein>
    <submittedName>
        <fullName evidence="4">Acyl-CoA dehydrogenase family protein</fullName>
    </submittedName>
</protein>
<dbReference type="Proteomes" id="UP000648182">
    <property type="component" value="Unassembled WGS sequence"/>
</dbReference>
<dbReference type="InterPro" id="IPR046373">
    <property type="entry name" value="Acyl-CoA_Oxase/DH_mid-dom_sf"/>
</dbReference>
<dbReference type="PANTHER" id="PTHR43884">
    <property type="entry name" value="ACYL-COA DEHYDROGENASE"/>
    <property type="match status" value="1"/>
</dbReference>
<comment type="caution">
    <text evidence="4">The sequence shown here is derived from an EMBL/GenBank/DDBJ whole genome shotgun (WGS) entry which is preliminary data.</text>
</comment>
<dbReference type="Gene3D" id="2.40.110.10">
    <property type="entry name" value="Butyryl-CoA Dehydrogenase, subunit A, domain 2"/>
    <property type="match status" value="1"/>
</dbReference>
<dbReference type="PIRSF" id="PIRSF016578">
    <property type="entry name" value="HsaA"/>
    <property type="match status" value="1"/>
</dbReference>
<dbReference type="Pfam" id="PF02771">
    <property type="entry name" value="Acyl-CoA_dh_N"/>
    <property type="match status" value="1"/>
</dbReference>
<evidence type="ECO:0000256" key="1">
    <source>
        <dbReference type="ARBA" id="ARBA00023002"/>
    </source>
</evidence>
<dbReference type="PANTHER" id="PTHR43884:SF12">
    <property type="entry name" value="ISOVALERYL-COA DEHYDROGENASE, MITOCHONDRIAL-RELATED"/>
    <property type="match status" value="1"/>
</dbReference>
<accession>A0ABR8VG80</accession>
<feature type="domain" description="Acyl-CoA dehydrogenase/oxidase N-terminal" evidence="2">
    <location>
        <begin position="15"/>
        <end position="110"/>
    </location>
</feature>
<dbReference type="InterPro" id="IPR013786">
    <property type="entry name" value="AcylCoA_DH/ox_N"/>
</dbReference>
<reference evidence="4 5" key="1">
    <citation type="submission" date="2020-08" db="EMBL/GenBank/DDBJ databases">
        <title>A Genomic Blueprint of the Chicken Gut Microbiome.</title>
        <authorList>
            <person name="Gilroy R."/>
            <person name="Ravi A."/>
            <person name="Getino M."/>
            <person name="Pursley I."/>
            <person name="Horton D.L."/>
            <person name="Alikhan N.-F."/>
            <person name="Baker D."/>
            <person name="Gharbi K."/>
            <person name="Hall N."/>
            <person name="Watson M."/>
            <person name="Adriaenssens E.M."/>
            <person name="Foster-Nyarko E."/>
            <person name="Jarju S."/>
            <person name="Secka A."/>
            <person name="Antonio M."/>
            <person name="Oren A."/>
            <person name="Chaudhuri R."/>
            <person name="La Ragione R.M."/>
            <person name="Hildebrand F."/>
            <person name="Pallen M.J."/>
        </authorList>
    </citation>
    <scope>NUCLEOTIDE SEQUENCE [LARGE SCALE GENOMIC DNA]</scope>
    <source>
        <strain evidence="4 5">Sa1BUA2</strain>
    </source>
</reference>
<dbReference type="SUPFAM" id="SSF56645">
    <property type="entry name" value="Acyl-CoA dehydrogenase NM domain-like"/>
    <property type="match status" value="1"/>
</dbReference>
<evidence type="ECO:0000259" key="2">
    <source>
        <dbReference type="Pfam" id="PF02771"/>
    </source>
</evidence>
<keyword evidence="5" id="KW-1185">Reference proteome</keyword>
<dbReference type="EMBL" id="JACSPV010000002">
    <property type="protein sequence ID" value="MBD8003735.1"/>
    <property type="molecule type" value="Genomic_DNA"/>
</dbReference>
<dbReference type="Pfam" id="PF08028">
    <property type="entry name" value="Acyl-CoA_dh_2"/>
    <property type="match status" value="1"/>
</dbReference>
<evidence type="ECO:0000313" key="4">
    <source>
        <dbReference type="EMBL" id="MBD8003735.1"/>
    </source>
</evidence>
<evidence type="ECO:0000259" key="3">
    <source>
        <dbReference type="Pfam" id="PF08028"/>
    </source>
</evidence>
<evidence type="ECO:0000313" key="5">
    <source>
        <dbReference type="Proteomes" id="UP000648182"/>
    </source>
</evidence>
<gene>
    <name evidence="4" type="ORF">H9631_01455</name>
</gene>
<dbReference type="InterPro" id="IPR036250">
    <property type="entry name" value="AcylCo_DH-like_C"/>
</dbReference>
<dbReference type="InterPro" id="IPR037069">
    <property type="entry name" value="AcylCoA_DH/ox_N_sf"/>
</dbReference>
<organism evidence="4 5">
    <name type="scientific">Bacillus norwichensis</name>
    <dbReference type="NCBI Taxonomy" id="2762217"/>
    <lineage>
        <taxon>Bacteria</taxon>
        <taxon>Bacillati</taxon>
        <taxon>Bacillota</taxon>
        <taxon>Bacilli</taxon>
        <taxon>Bacillales</taxon>
        <taxon>Bacillaceae</taxon>
        <taxon>Bacillus</taxon>
    </lineage>
</organism>
<dbReference type="Gene3D" id="1.10.540.10">
    <property type="entry name" value="Acyl-CoA dehydrogenase/oxidase, N-terminal domain"/>
    <property type="match status" value="1"/>
</dbReference>
<dbReference type="InterPro" id="IPR009100">
    <property type="entry name" value="AcylCoA_DH/oxidase_NM_dom_sf"/>
</dbReference>
<dbReference type="RefSeq" id="WP_191809480.1">
    <property type="nucleotide sequence ID" value="NZ_JACSPV010000002.1"/>
</dbReference>
<proteinExistence type="predicted"/>
<dbReference type="InterPro" id="IPR013107">
    <property type="entry name" value="Acyl-CoA_DH_C"/>
</dbReference>
<name>A0ABR8VG80_9BACI</name>
<dbReference type="SUPFAM" id="SSF47203">
    <property type="entry name" value="Acyl-CoA dehydrogenase C-terminal domain-like"/>
    <property type="match status" value="1"/>
</dbReference>